<feature type="compositionally biased region" description="Basic and acidic residues" evidence="1">
    <location>
        <begin position="119"/>
        <end position="134"/>
    </location>
</feature>
<name>A0ABR1Y6C7_9PEZI</name>
<protein>
    <submittedName>
        <fullName evidence="2">Uncharacterized protein</fullName>
    </submittedName>
</protein>
<sequence>MGRDSRGFRGPTGEEKEGWVRCGEGRRWSKGQVCMYVGKGMEWKGGCGGRASYNDILKTRRRSSVPRASRRVPTLNHNRRECHALPLLLLPSLVIKRRRTRPSSSPPHAEQNSSLTNDKGAKRESNSAKAKELDTVGIEPTTFHILNVRKLLRSENHTPRPSTRA</sequence>
<gene>
    <name evidence="2" type="ORF">IWX90DRAFT_421044</name>
</gene>
<dbReference type="Proteomes" id="UP001456524">
    <property type="component" value="Unassembled WGS sequence"/>
</dbReference>
<evidence type="ECO:0000313" key="3">
    <source>
        <dbReference type="Proteomes" id="UP001456524"/>
    </source>
</evidence>
<keyword evidence="3" id="KW-1185">Reference proteome</keyword>
<feature type="region of interest" description="Disordered" evidence="1">
    <location>
        <begin position="98"/>
        <end position="136"/>
    </location>
</feature>
<comment type="caution">
    <text evidence="2">The sequence shown here is derived from an EMBL/GenBank/DDBJ whole genome shotgun (WGS) entry which is preliminary data.</text>
</comment>
<accession>A0ABR1Y6C7</accession>
<evidence type="ECO:0000256" key="1">
    <source>
        <dbReference type="SAM" id="MobiDB-lite"/>
    </source>
</evidence>
<proteinExistence type="predicted"/>
<dbReference type="EMBL" id="JBBWUH010000001">
    <property type="protein sequence ID" value="KAK8177468.1"/>
    <property type="molecule type" value="Genomic_DNA"/>
</dbReference>
<organism evidence="2 3">
    <name type="scientific">Phyllosticta citrichinensis</name>
    <dbReference type="NCBI Taxonomy" id="1130410"/>
    <lineage>
        <taxon>Eukaryota</taxon>
        <taxon>Fungi</taxon>
        <taxon>Dikarya</taxon>
        <taxon>Ascomycota</taxon>
        <taxon>Pezizomycotina</taxon>
        <taxon>Dothideomycetes</taxon>
        <taxon>Dothideomycetes incertae sedis</taxon>
        <taxon>Botryosphaeriales</taxon>
        <taxon>Phyllostictaceae</taxon>
        <taxon>Phyllosticta</taxon>
    </lineage>
</organism>
<evidence type="ECO:0000313" key="2">
    <source>
        <dbReference type="EMBL" id="KAK8177468.1"/>
    </source>
</evidence>
<reference evidence="2 3" key="1">
    <citation type="journal article" date="2022" name="G3 (Bethesda)">
        <title>Enemy or ally: a genomic approach to elucidate the lifestyle of Phyllosticta citrichinaensis.</title>
        <authorList>
            <person name="Buijs V.A."/>
            <person name="Groenewald J.Z."/>
            <person name="Haridas S."/>
            <person name="LaButti K.M."/>
            <person name="Lipzen A."/>
            <person name="Martin F.M."/>
            <person name="Barry K."/>
            <person name="Grigoriev I.V."/>
            <person name="Crous P.W."/>
            <person name="Seidl M.F."/>
        </authorList>
    </citation>
    <scope>NUCLEOTIDE SEQUENCE [LARGE SCALE GENOMIC DNA]</scope>
    <source>
        <strain evidence="2 3">CBS 129764</strain>
    </source>
</reference>